<feature type="compositionally biased region" description="Pro residues" evidence="2">
    <location>
        <begin position="427"/>
        <end position="439"/>
    </location>
</feature>
<feature type="coiled-coil region" evidence="1">
    <location>
        <begin position="170"/>
        <end position="204"/>
    </location>
</feature>
<feature type="region of interest" description="Disordered" evidence="2">
    <location>
        <begin position="282"/>
        <end position="308"/>
    </location>
</feature>
<feature type="region of interest" description="Disordered" evidence="2">
    <location>
        <begin position="401"/>
        <end position="459"/>
    </location>
</feature>
<dbReference type="Proteomes" id="UP000242287">
    <property type="component" value="Unassembled WGS sequence"/>
</dbReference>
<feature type="compositionally biased region" description="Polar residues" evidence="2">
    <location>
        <begin position="338"/>
        <end position="351"/>
    </location>
</feature>
<keyword evidence="1" id="KW-0175">Coiled coil</keyword>
<evidence type="ECO:0000313" key="4">
    <source>
        <dbReference type="Proteomes" id="UP000242287"/>
    </source>
</evidence>
<proteinExistence type="predicted"/>
<accession>A0A2A9NXT8</accession>
<feature type="compositionally biased region" description="Polar residues" evidence="2">
    <location>
        <begin position="406"/>
        <end position="419"/>
    </location>
</feature>
<evidence type="ECO:0000256" key="2">
    <source>
        <dbReference type="SAM" id="MobiDB-lite"/>
    </source>
</evidence>
<dbReference type="GO" id="GO:0000329">
    <property type="term" value="C:fungal-type vacuole membrane"/>
    <property type="evidence" value="ECO:0007669"/>
    <property type="project" value="InterPro"/>
</dbReference>
<evidence type="ECO:0008006" key="5">
    <source>
        <dbReference type="Google" id="ProtNLM"/>
    </source>
</evidence>
<dbReference type="Gene3D" id="1.20.1270.60">
    <property type="entry name" value="Arfaptin homology (AH) domain/BAR domain"/>
    <property type="match status" value="1"/>
</dbReference>
<dbReference type="InterPro" id="IPR037470">
    <property type="entry name" value="IVY1"/>
</dbReference>
<feature type="compositionally biased region" description="Low complexity" evidence="2">
    <location>
        <begin position="322"/>
        <end position="337"/>
    </location>
</feature>
<dbReference type="OrthoDB" id="5594612at2759"/>
<keyword evidence="4" id="KW-1185">Reference proteome</keyword>
<organism evidence="3 4">
    <name type="scientific">Amanita thiersii Skay4041</name>
    <dbReference type="NCBI Taxonomy" id="703135"/>
    <lineage>
        <taxon>Eukaryota</taxon>
        <taxon>Fungi</taxon>
        <taxon>Dikarya</taxon>
        <taxon>Basidiomycota</taxon>
        <taxon>Agaricomycotina</taxon>
        <taxon>Agaricomycetes</taxon>
        <taxon>Agaricomycetidae</taxon>
        <taxon>Agaricales</taxon>
        <taxon>Pluteineae</taxon>
        <taxon>Amanitaceae</taxon>
        <taxon>Amanita</taxon>
    </lineage>
</organism>
<feature type="compositionally biased region" description="Polar residues" evidence="2">
    <location>
        <begin position="449"/>
        <end position="459"/>
    </location>
</feature>
<sequence length="459" mass="50443">MTSITPRSLRALALNLIRRDTSPSPAFSDATHAFAINFGSGSPGKIITRSNLKSSIQALEDLIHTCANYRVALMTMSKVTANFADVMARCSGLKGPSYEASTRLQAASGVHHLIGNQWHILAEVLEKNFERPLRQHLDSYRTIVVERSTCYERALREKSQLIRTTEARSMNRKERNLQSFREALAILQQQVDELDELRAAHYREILEHEGKVWDTVQGKVCVVVRSTMDIFDRFTAKASDPVIEPMLQSIPDPFDSYGPPQSEDQIFSILAPLSMTAVQQSATPSPLAVTPECEPVEVPEPPSNSRMRTWISNTNTATLLPTNSSLLSSSASTSSPTVQQAIPSGSENSSGARLHSHLSVFDESYPRVEDIDSAPSSSNRTSLALTASVKKFEGLEDLHEPEWPSLNHSQYANTTSYNDEGSRPDTSSPPPSALPPVTPPVLDIDHSAAGNSFHTLDHL</sequence>
<dbReference type="STRING" id="703135.A0A2A9NXT8"/>
<dbReference type="PANTHER" id="PTHR38407">
    <property type="entry name" value="PROTEIN IVY1"/>
    <property type="match status" value="1"/>
</dbReference>
<dbReference type="AlphaFoldDB" id="A0A2A9NXT8"/>
<evidence type="ECO:0000256" key="1">
    <source>
        <dbReference type="SAM" id="Coils"/>
    </source>
</evidence>
<dbReference type="GO" id="GO:0005543">
    <property type="term" value="F:phospholipid binding"/>
    <property type="evidence" value="ECO:0007669"/>
    <property type="project" value="InterPro"/>
</dbReference>
<dbReference type="GO" id="GO:0042144">
    <property type="term" value="P:vacuole fusion, non-autophagic"/>
    <property type="evidence" value="ECO:0007669"/>
    <property type="project" value="InterPro"/>
</dbReference>
<dbReference type="InterPro" id="IPR027267">
    <property type="entry name" value="AH/BAR_dom_sf"/>
</dbReference>
<dbReference type="SUPFAM" id="SSF103657">
    <property type="entry name" value="BAR/IMD domain-like"/>
    <property type="match status" value="1"/>
</dbReference>
<dbReference type="EMBL" id="KZ301978">
    <property type="protein sequence ID" value="PFH52690.1"/>
    <property type="molecule type" value="Genomic_DNA"/>
</dbReference>
<evidence type="ECO:0000313" key="3">
    <source>
        <dbReference type="EMBL" id="PFH52690.1"/>
    </source>
</evidence>
<protein>
    <recommendedName>
        <fullName evidence="5">IMD domain-containing protein</fullName>
    </recommendedName>
</protein>
<dbReference type="PANTHER" id="PTHR38407:SF1">
    <property type="entry name" value="PROTEIN IVY1"/>
    <property type="match status" value="1"/>
</dbReference>
<reference evidence="3 4" key="1">
    <citation type="submission" date="2014-02" db="EMBL/GenBank/DDBJ databases">
        <title>Transposable element dynamics among asymbiotic and ectomycorrhizal Amanita fungi.</title>
        <authorList>
            <consortium name="DOE Joint Genome Institute"/>
            <person name="Hess J."/>
            <person name="Skrede I."/>
            <person name="Wolfe B."/>
            <person name="LaButti K."/>
            <person name="Ohm R.A."/>
            <person name="Grigoriev I.V."/>
            <person name="Pringle A."/>
        </authorList>
    </citation>
    <scope>NUCLEOTIDE SEQUENCE [LARGE SCALE GENOMIC DNA]</scope>
    <source>
        <strain evidence="3 4">SKay4041</strain>
    </source>
</reference>
<feature type="region of interest" description="Disordered" evidence="2">
    <location>
        <begin position="322"/>
        <end position="352"/>
    </location>
</feature>
<name>A0A2A9NXT8_9AGAR</name>
<gene>
    <name evidence="3" type="ORF">AMATHDRAFT_139436</name>
</gene>